<dbReference type="InterPro" id="IPR051448">
    <property type="entry name" value="CdaR-like_regulators"/>
</dbReference>
<evidence type="ECO:0000256" key="1">
    <source>
        <dbReference type="ARBA" id="ARBA00006754"/>
    </source>
</evidence>
<name>A0A561WYL2_9ACTN</name>
<dbReference type="InterPro" id="IPR042070">
    <property type="entry name" value="PucR_C-HTH_sf"/>
</dbReference>
<comment type="caution">
    <text evidence="6">The sequence shown here is derived from an EMBL/GenBank/DDBJ whole genome shotgun (WGS) entry which is preliminary data.</text>
</comment>
<dbReference type="PANTHER" id="PTHR33744:SF1">
    <property type="entry name" value="DNA-BINDING TRANSCRIPTIONAL ACTIVATOR ADER"/>
    <property type="match status" value="1"/>
</dbReference>
<dbReference type="InterPro" id="IPR025751">
    <property type="entry name" value="RsbRD_N_dom"/>
</dbReference>
<dbReference type="InterPro" id="IPR041522">
    <property type="entry name" value="CdaR_GGDEF"/>
</dbReference>
<dbReference type="Gene3D" id="1.10.10.2840">
    <property type="entry name" value="PucR C-terminal helix-turn-helix domain"/>
    <property type="match status" value="1"/>
</dbReference>
<evidence type="ECO:0000259" key="3">
    <source>
        <dbReference type="Pfam" id="PF13556"/>
    </source>
</evidence>
<proteinExistence type="inferred from homology"/>
<evidence type="ECO:0000313" key="7">
    <source>
        <dbReference type="Proteomes" id="UP000319927"/>
    </source>
</evidence>
<dbReference type="RefSeq" id="WP_154938487.1">
    <property type="nucleotide sequence ID" value="NZ_VIXA01000001.1"/>
</dbReference>
<evidence type="ECO:0000313" key="6">
    <source>
        <dbReference type="EMBL" id="TWG28952.1"/>
    </source>
</evidence>
<dbReference type="Pfam" id="PF17853">
    <property type="entry name" value="GGDEF_2"/>
    <property type="match status" value="1"/>
</dbReference>
<protein>
    <submittedName>
        <fullName evidence="6">PucR-like helix-turn-helix protein</fullName>
    </submittedName>
</protein>
<evidence type="ECO:0000259" key="4">
    <source>
        <dbReference type="Pfam" id="PF14361"/>
    </source>
</evidence>
<feature type="domain" description="PucR C-terminal helix-turn-helix" evidence="3">
    <location>
        <begin position="376"/>
        <end position="431"/>
    </location>
</feature>
<feature type="domain" description="CdaR GGDEF-like" evidence="5">
    <location>
        <begin position="214"/>
        <end position="324"/>
    </location>
</feature>
<dbReference type="EMBL" id="VIXA01000001">
    <property type="protein sequence ID" value="TWG28952.1"/>
    <property type="molecule type" value="Genomic_DNA"/>
</dbReference>
<dbReference type="Pfam" id="PF13556">
    <property type="entry name" value="HTH_30"/>
    <property type="match status" value="1"/>
</dbReference>
<organism evidence="6 7">
    <name type="scientific">Micromonospora palomenae</name>
    <dbReference type="NCBI Taxonomy" id="1461247"/>
    <lineage>
        <taxon>Bacteria</taxon>
        <taxon>Bacillati</taxon>
        <taxon>Actinomycetota</taxon>
        <taxon>Actinomycetes</taxon>
        <taxon>Micromonosporales</taxon>
        <taxon>Micromonosporaceae</taxon>
        <taxon>Micromonospora</taxon>
    </lineage>
</organism>
<keyword evidence="7" id="KW-1185">Reference proteome</keyword>
<dbReference type="PANTHER" id="PTHR33744">
    <property type="entry name" value="CARBOHYDRATE DIACID REGULATOR"/>
    <property type="match status" value="1"/>
</dbReference>
<dbReference type="AlphaFoldDB" id="A0A561WYL2"/>
<dbReference type="OrthoDB" id="3663486at2"/>
<dbReference type="Proteomes" id="UP000319927">
    <property type="component" value="Unassembled WGS sequence"/>
</dbReference>
<feature type="region of interest" description="Disordered" evidence="2">
    <location>
        <begin position="1"/>
        <end position="21"/>
    </location>
</feature>
<dbReference type="InterPro" id="IPR025736">
    <property type="entry name" value="PucR_C-HTH_dom"/>
</dbReference>
<sequence>MVSRDNPRRMVSRDNPPEPAGQWVLKLSGSGRHAPASHAPLIAAATETLGSEALAWAVDMGHEMASTIIAEMPDFSGGEEAFQTLRMGTESSTIHGMLLLVSNDLVTVRASEEALEGDRDFARRKIPLDHVLRGIRFGHSIMSRALLEAASTTVEEPMRTAEMKRSSELLFAYIDDFASSMATEYLAEHDRWVTSAAAERAELVRSILDGDPVSAPKASATLGYPLDRHHVALVVWRDPGSVGTLSDLQRVASRLLEGSGCSATLVVPFGASSVWVWSSWCSRNVQRPSLVAPDAPGVNVAVGTLATGVDGFRQSHHEAAQAAELIRGGAPAPAWLTWYADVELAVLLSRDPALARAFVSRELGQLAQNTQAAAELRETVAAYLACDRSLARAADILHVARNTVAYRVKKVEQETGRDLRDRRLEYECALRLAQALGPAVLA</sequence>
<evidence type="ECO:0000259" key="5">
    <source>
        <dbReference type="Pfam" id="PF17853"/>
    </source>
</evidence>
<comment type="similarity">
    <text evidence="1">Belongs to the CdaR family.</text>
</comment>
<accession>A0A561WYL2</accession>
<feature type="domain" description="RsbT co-antagonist protein RsbRD N-terminal" evidence="4">
    <location>
        <begin position="62"/>
        <end position="200"/>
    </location>
</feature>
<reference evidence="6 7" key="1">
    <citation type="submission" date="2019-06" db="EMBL/GenBank/DDBJ databases">
        <title>Sequencing the genomes of 1000 actinobacteria strains.</title>
        <authorList>
            <person name="Klenk H.-P."/>
        </authorList>
    </citation>
    <scope>NUCLEOTIDE SEQUENCE [LARGE SCALE GENOMIC DNA]</scope>
    <source>
        <strain evidence="6 7">DSM 102131</strain>
    </source>
</reference>
<feature type="compositionally biased region" description="Basic and acidic residues" evidence="2">
    <location>
        <begin position="1"/>
        <end position="16"/>
    </location>
</feature>
<gene>
    <name evidence="6" type="ORF">FHX75_112111</name>
</gene>
<evidence type="ECO:0000256" key="2">
    <source>
        <dbReference type="SAM" id="MobiDB-lite"/>
    </source>
</evidence>
<dbReference type="Pfam" id="PF14361">
    <property type="entry name" value="RsbRD_N"/>
    <property type="match status" value="1"/>
</dbReference>